<organism evidence="6 7">
    <name type="scientific">Bagarius yarrelli</name>
    <name type="common">Goonch</name>
    <name type="synonym">Bagrus yarrelli</name>
    <dbReference type="NCBI Taxonomy" id="175774"/>
    <lineage>
        <taxon>Eukaryota</taxon>
        <taxon>Metazoa</taxon>
        <taxon>Chordata</taxon>
        <taxon>Craniata</taxon>
        <taxon>Vertebrata</taxon>
        <taxon>Euteleostomi</taxon>
        <taxon>Actinopterygii</taxon>
        <taxon>Neopterygii</taxon>
        <taxon>Teleostei</taxon>
        <taxon>Ostariophysi</taxon>
        <taxon>Siluriformes</taxon>
        <taxon>Sisoridae</taxon>
        <taxon>Sisorinae</taxon>
        <taxon>Bagarius</taxon>
    </lineage>
</organism>
<evidence type="ECO:0000256" key="2">
    <source>
        <dbReference type="ARBA" id="ARBA00023159"/>
    </source>
</evidence>
<dbReference type="PROSITE" id="PS52003">
    <property type="entry name" value="OCA"/>
    <property type="match status" value="1"/>
</dbReference>
<feature type="domain" description="OCA" evidence="5">
    <location>
        <begin position="31"/>
        <end position="53"/>
    </location>
</feature>
<dbReference type="Proteomes" id="UP000319801">
    <property type="component" value="Unassembled WGS sequence"/>
</dbReference>
<keyword evidence="7" id="KW-1185">Reference proteome</keyword>
<evidence type="ECO:0000313" key="7">
    <source>
        <dbReference type="Proteomes" id="UP000319801"/>
    </source>
</evidence>
<dbReference type="GO" id="GO:0045944">
    <property type="term" value="P:positive regulation of transcription by RNA polymerase II"/>
    <property type="evidence" value="ECO:0007669"/>
    <property type="project" value="TreeGrafter"/>
</dbReference>
<comment type="caution">
    <text evidence="6">The sequence shown here is derived from an EMBL/GenBank/DDBJ whole genome shotgun (WGS) entry which is preliminary data.</text>
</comment>
<sequence length="265" mass="28097">MLPLFDAPKTLSSFAEGLLALIGALSEQTASKPYQGVRVKDPVKELLRRKRGNIARTVPPTAFGLPESYGVLTPCLLSKGPSGFPASTPNALTDSAVDVGALCPGWVAQPSNTAAFQPLGHWTPSEYFQHEQSLTTLSSLTSEMYVQPVCPSYAVVGPSSVLTLAHTPLFTNLGTIASSSSGLPQIDVQDGSLAYIPWATPLSSCAQNVTSQHLSVPAPVPEPESQQKGPASTSEETLALEKLLEGEEDQKEPYACRTSIFTQDI</sequence>
<name>A0A556UZX4_BAGYA</name>
<evidence type="ECO:0000313" key="6">
    <source>
        <dbReference type="EMBL" id="TSQ46619.1"/>
    </source>
</evidence>
<evidence type="ECO:0000256" key="3">
    <source>
        <dbReference type="ARBA" id="ARBA00023163"/>
    </source>
</evidence>
<dbReference type="Pfam" id="PF09310">
    <property type="entry name" value="PD-C2-AF1"/>
    <property type="match status" value="1"/>
</dbReference>
<dbReference type="PANTHER" id="PTHR15363">
    <property type="entry name" value="POU DOMAIN CLASS 2-ASSOCIATING FACTOR 1"/>
    <property type="match status" value="1"/>
</dbReference>
<evidence type="ECO:0000259" key="5">
    <source>
        <dbReference type="PROSITE" id="PS52003"/>
    </source>
</evidence>
<proteinExistence type="predicted"/>
<dbReference type="InterPro" id="IPR047571">
    <property type="entry name" value="OCA"/>
</dbReference>
<feature type="region of interest" description="Disordered" evidence="4">
    <location>
        <begin position="213"/>
        <end position="265"/>
    </location>
</feature>
<dbReference type="EMBL" id="VCAZ01000085">
    <property type="protein sequence ID" value="TSQ46619.1"/>
    <property type="molecule type" value="Genomic_DNA"/>
</dbReference>
<dbReference type="GO" id="GO:0003677">
    <property type="term" value="F:DNA binding"/>
    <property type="evidence" value="ECO:0007669"/>
    <property type="project" value="InterPro"/>
</dbReference>
<dbReference type="PANTHER" id="PTHR15363:SF3">
    <property type="entry name" value="POU DOMAIN CLASS 2-ASSOCIATING FACTOR 1"/>
    <property type="match status" value="1"/>
</dbReference>
<accession>A0A556UZX4</accession>
<dbReference type="GO" id="GO:0070974">
    <property type="term" value="F:POU domain binding"/>
    <property type="evidence" value="ECO:0007669"/>
    <property type="project" value="InterPro"/>
</dbReference>
<protein>
    <submittedName>
        <fullName evidence="6">POU domain class 2-associating factor 1</fullName>
    </submittedName>
</protein>
<dbReference type="InterPro" id="IPR015389">
    <property type="entry name" value="PD-C2-AF1"/>
</dbReference>
<keyword evidence="2" id="KW-0010">Activator</keyword>
<dbReference type="GO" id="GO:0003713">
    <property type="term" value="F:transcription coactivator activity"/>
    <property type="evidence" value="ECO:0007669"/>
    <property type="project" value="TreeGrafter"/>
</dbReference>
<gene>
    <name evidence="6" type="ORF">Baya_11329</name>
</gene>
<evidence type="ECO:0000256" key="1">
    <source>
        <dbReference type="ARBA" id="ARBA00023015"/>
    </source>
</evidence>
<dbReference type="AlphaFoldDB" id="A0A556UZX4"/>
<dbReference type="OrthoDB" id="8866621at2759"/>
<evidence type="ECO:0000256" key="4">
    <source>
        <dbReference type="SAM" id="MobiDB-lite"/>
    </source>
</evidence>
<reference evidence="6 7" key="1">
    <citation type="journal article" date="2019" name="Genome Biol. Evol.">
        <title>Whole-Genome Sequencing of the Giant Devil Catfish, Bagarius yarrelli.</title>
        <authorList>
            <person name="Jiang W."/>
            <person name="Lv Y."/>
            <person name="Cheng L."/>
            <person name="Yang K."/>
            <person name="Chao B."/>
            <person name="Wang X."/>
            <person name="Li Y."/>
            <person name="Pan X."/>
            <person name="You X."/>
            <person name="Zhang Y."/>
            <person name="Yang J."/>
            <person name="Li J."/>
            <person name="Zhang X."/>
            <person name="Liu S."/>
            <person name="Sun C."/>
            <person name="Yang J."/>
            <person name="Shi Q."/>
        </authorList>
    </citation>
    <scope>NUCLEOTIDE SEQUENCE [LARGE SCALE GENOMIC DNA]</scope>
    <source>
        <strain evidence="6">JWS20170419001</strain>
        <tissue evidence="6">Muscle</tissue>
    </source>
</reference>
<feature type="compositionally biased region" description="Polar residues" evidence="4">
    <location>
        <begin position="224"/>
        <end position="236"/>
    </location>
</feature>
<dbReference type="GO" id="GO:0090575">
    <property type="term" value="C:RNA polymerase II transcription regulator complex"/>
    <property type="evidence" value="ECO:0007669"/>
    <property type="project" value="TreeGrafter"/>
</dbReference>
<keyword evidence="3" id="KW-0804">Transcription</keyword>
<keyword evidence="1" id="KW-0805">Transcription regulation</keyword>